<feature type="region of interest" description="Disordered" evidence="9">
    <location>
        <begin position="120"/>
        <end position="141"/>
    </location>
</feature>
<evidence type="ECO:0000256" key="3">
    <source>
        <dbReference type="ARBA" id="ARBA00022475"/>
    </source>
</evidence>
<evidence type="ECO:0000256" key="8">
    <source>
        <dbReference type="SAM" id="Coils"/>
    </source>
</evidence>
<dbReference type="EMBL" id="CZPT02001881">
    <property type="protein sequence ID" value="SCU72512.1"/>
    <property type="molecule type" value="Genomic_DNA"/>
</dbReference>
<dbReference type="Proteomes" id="UP000195570">
    <property type="component" value="Unassembled WGS sequence"/>
</dbReference>
<evidence type="ECO:0000256" key="5">
    <source>
        <dbReference type="ARBA" id="ARBA00023136"/>
    </source>
</evidence>
<gene>
    <name evidence="11" type="ORF">TEOVI_000408900</name>
</gene>
<evidence type="ECO:0000313" key="11">
    <source>
        <dbReference type="EMBL" id="SCU72512.1"/>
    </source>
</evidence>
<dbReference type="AlphaFoldDB" id="A0A1G4IJ39"/>
<evidence type="ECO:0000313" key="12">
    <source>
        <dbReference type="Proteomes" id="UP000195570"/>
    </source>
</evidence>
<keyword evidence="12" id="KW-1185">Reference proteome</keyword>
<dbReference type="InterPro" id="IPR019609">
    <property type="entry name" value="Variant_surf_glycoprt_trypan_C"/>
</dbReference>
<dbReference type="GO" id="GO:0098552">
    <property type="term" value="C:side of membrane"/>
    <property type="evidence" value="ECO:0007669"/>
    <property type="project" value="UniProtKB-KW"/>
</dbReference>
<keyword evidence="8" id="KW-0175">Coiled coil</keyword>
<dbReference type="Pfam" id="PF10659">
    <property type="entry name" value="Trypan_glycop_C"/>
    <property type="match status" value="1"/>
</dbReference>
<evidence type="ECO:0000256" key="4">
    <source>
        <dbReference type="ARBA" id="ARBA00022622"/>
    </source>
</evidence>
<evidence type="ECO:0000256" key="6">
    <source>
        <dbReference type="ARBA" id="ARBA00023180"/>
    </source>
</evidence>
<keyword evidence="6" id="KW-0325">Glycoprotein</keyword>
<dbReference type="RefSeq" id="XP_067082999.1">
    <property type="nucleotide sequence ID" value="XM_067226898.1"/>
</dbReference>
<dbReference type="GO" id="GO:0005886">
    <property type="term" value="C:plasma membrane"/>
    <property type="evidence" value="ECO:0007669"/>
    <property type="project" value="UniProtKB-SubCell"/>
</dbReference>
<organism evidence="11 12">
    <name type="scientific">Trypanosoma equiperdum</name>
    <dbReference type="NCBI Taxonomy" id="5694"/>
    <lineage>
        <taxon>Eukaryota</taxon>
        <taxon>Discoba</taxon>
        <taxon>Euglenozoa</taxon>
        <taxon>Kinetoplastea</taxon>
        <taxon>Metakinetoplastina</taxon>
        <taxon>Trypanosomatida</taxon>
        <taxon>Trypanosomatidae</taxon>
        <taxon>Trypanosoma</taxon>
    </lineage>
</organism>
<keyword evidence="7" id="KW-0449">Lipoprotein</keyword>
<comment type="subcellular location">
    <subcellularLocation>
        <location evidence="2">Cell membrane</location>
        <topology evidence="2">Lipid-anchor</topology>
        <topology evidence="2">GPI-anchor</topology>
    </subcellularLocation>
</comment>
<keyword evidence="4" id="KW-0336">GPI-anchor</keyword>
<reference evidence="11" key="1">
    <citation type="submission" date="2016-09" db="EMBL/GenBank/DDBJ databases">
        <authorList>
            <person name="Hebert L."/>
            <person name="Moumen B."/>
        </authorList>
    </citation>
    <scope>NUCLEOTIDE SEQUENCE [LARGE SCALE GENOMIC DNA]</scope>
    <source>
        <strain evidence="11">OVI</strain>
    </source>
</reference>
<evidence type="ECO:0000256" key="9">
    <source>
        <dbReference type="SAM" id="MobiDB-lite"/>
    </source>
</evidence>
<protein>
    <recommendedName>
        <fullName evidence="10">Trypanosome variant surface glycoprotein C-terminal domain-containing protein</fullName>
    </recommendedName>
</protein>
<comment type="function">
    <text evidence="1">VSG forms a coat on the surface of the parasite. The trypanosome evades the immune response of the host by expressing a series of antigenically distinct VSGs from an estimated 1000 VSG genes.</text>
</comment>
<evidence type="ECO:0000256" key="7">
    <source>
        <dbReference type="ARBA" id="ARBA00023288"/>
    </source>
</evidence>
<feature type="coiled-coil region" evidence="8">
    <location>
        <begin position="4"/>
        <end position="38"/>
    </location>
</feature>
<dbReference type="GeneID" id="92378029"/>
<sequence length="141" mass="14936">MLAAAEKIKEVKQAINQISKLETELINLEDRAALLYSLIASAATPVVTGTKTENKRAQRSATDDCKLPAETADQCHSASCIYNTTTKECKPKPGTETAIAGAGDGKTTTVNCAGHTDKTKCEEENKGKSSPVCGYRKGEDG</sequence>
<comment type="caution">
    <text evidence="11">The sequence shown here is derived from an EMBL/GenBank/DDBJ whole genome shotgun (WGS) entry which is preliminary data.</text>
</comment>
<keyword evidence="3" id="KW-1003">Cell membrane</keyword>
<proteinExistence type="predicted"/>
<name>A0A1G4IJ39_TRYEQ</name>
<accession>A0A1G4IJ39</accession>
<evidence type="ECO:0000259" key="10">
    <source>
        <dbReference type="Pfam" id="PF10659"/>
    </source>
</evidence>
<feature type="domain" description="Trypanosome variant surface glycoprotein C-terminal" evidence="10">
    <location>
        <begin position="68"/>
        <end position="138"/>
    </location>
</feature>
<dbReference type="VEuPathDB" id="TriTrypDB:TEOVI_000408900"/>
<evidence type="ECO:0000256" key="1">
    <source>
        <dbReference type="ARBA" id="ARBA00002523"/>
    </source>
</evidence>
<keyword evidence="5" id="KW-0472">Membrane</keyword>
<evidence type="ECO:0000256" key="2">
    <source>
        <dbReference type="ARBA" id="ARBA00004609"/>
    </source>
</evidence>